<evidence type="ECO:0000313" key="1">
    <source>
        <dbReference type="EMBL" id="AXX95122.1"/>
    </source>
</evidence>
<sequence>MREITLKKNEICFLKSVCDLIENNINSENKININAFQISKDLGITYNGVRKIIKRLKEI</sequence>
<evidence type="ECO:0000313" key="4">
    <source>
        <dbReference type="Proteomes" id="UP000290588"/>
    </source>
</evidence>
<dbReference type="EMBL" id="CP032097">
    <property type="protein sequence ID" value="AXX95122.1"/>
    <property type="molecule type" value="Genomic_DNA"/>
</dbReference>
<reference evidence="2 4" key="1">
    <citation type="submission" date="2017-09" db="EMBL/GenBank/DDBJ databases">
        <title>Genomics of the genus Arcobacter.</title>
        <authorList>
            <person name="Perez-Cataluna A."/>
            <person name="Figueras M.J."/>
            <person name="Salas-Masso N."/>
        </authorList>
    </citation>
    <scope>NUCLEOTIDE SEQUENCE [LARGE SCALE GENOMIC DNA]</scope>
    <source>
        <strain evidence="2 4">CECT 7837</strain>
    </source>
</reference>
<dbReference type="EMBL" id="NXIG01000015">
    <property type="protein sequence ID" value="RXI29010.1"/>
    <property type="molecule type" value="Genomic_DNA"/>
</dbReference>
<protein>
    <submittedName>
        <fullName evidence="2">Uncharacterized protein</fullName>
    </submittedName>
</protein>
<reference evidence="1 3" key="2">
    <citation type="submission" date="2018-08" db="EMBL/GenBank/DDBJ databases">
        <title>Complete genome of the Arcobacter ellisii type strain LMG 26155.</title>
        <authorList>
            <person name="Miller W.G."/>
            <person name="Yee E."/>
            <person name="Bono J.L."/>
        </authorList>
    </citation>
    <scope>NUCLEOTIDE SEQUENCE [LARGE SCALE GENOMIC DNA]</scope>
    <source>
        <strain evidence="1 3">LMG 26155</strain>
    </source>
</reference>
<keyword evidence="3" id="KW-1185">Reference proteome</keyword>
<dbReference type="Proteomes" id="UP000290588">
    <property type="component" value="Unassembled WGS sequence"/>
</dbReference>
<dbReference type="KEGG" id="aell:AELL_1460"/>
<gene>
    <name evidence="1" type="ORF">AELL_1460</name>
    <name evidence="2" type="ORF">CP962_12380</name>
</gene>
<proteinExistence type="predicted"/>
<accession>A0A347U8E4</accession>
<organism evidence="2 4">
    <name type="scientific">Arcobacter ellisii</name>
    <dbReference type="NCBI Taxonomy" id="913109"/>
    <lineage>
        <taxon>Bacteria</taxon>
        <taxon>Pseudomonadati</taxon>
        <taxon>Campylobacterota</taxon>
        <taxon>Epsilonproteobacteria</taxon>
        <taxon>Campylobacterales</taxon>
        <taxon>Arcobacteraceae</taxon>
        <taxon>Arcobacter</taxon>
    </lineage>
</organism>
<dbReference type="AlphaFoldDB" id="A0A347U8E4"/>
<dbReference type="Proteomes" id="UP000262582">
    <property type="component" value="Chromosome"/>
</dbReference>
<evidence type="ECO:0000313" key="2">
    <source>
        <dbReference type="EMBL" id="RXI29010.1"/>
    </source>
</evidence>
<evidence type="ECO:0000313" key="3">
    <source>
        <dbReference type="Proteomes" id="UP000262582"/>
    </source>
</evidence>
<name>A0A347U8E4_9BACT</name>